<evidence type="ECO:0000313" key="6">
    <source>
        <dbReference type="EMBL" id="GAB89188.1"/>
    </source>
</evidence>
<dbReference type="Gene3D" id="3.30.1120.10">
    <property type="match status" value="1"/>
</dbReference>
<evidence type="ECO:0000259" key="5">
    <source>
        <dbReference type="Pfam" id="PF00884"/>
    </source>
</evidence>
<evidence type="ECO:0000256" key="1">
    <source>
        <dbReference type="ARBA" id="ARBA00008779"/>
    </source>
</evidence>
<dbReference type="GO" id="GO:0046872">
    <property type="term" value="F:metal ion binding"/>
    <property type="evidence" value="ECO:0007669"/>
    <property type="project" value="UniProtKB-KW"/>
</dbReference>
<comment type="similarity">
    <text evidence="1">Belongs to the sulfatase family.</text>
</comment>
<evidence type="ECO:0000256" key="2">
    <source>
        <dbReference type="ARBA" id="ARBA00022723"/>
    </source>
</evidence>
<dbReference type="CDD" id="cd16025">
    <property type="entry name" value="PAS_like"/>
    <property type="match status" value="1"/>
</dbReference>
<dbReference type="SUPFAM" id="SSF53649">
    <property type="entry name" value="Alkaline phosphatase-like"/>
    <property type="match status" value="1"/>
</dbReference>
<dbReference type="eggNOG" id="COG3119">
    <property type="taxonomic scope" value="Bacteria"/>
</dbReference>
<comment type="caution">
    <text evidence="6">The sequence shown here is derived from an EMBL/GenBank/DDBJ whole genome shotgun (WGS) entry which is preliminary data.</text>
</comment>
<dbReference type="PANTHER" id="PTHR42693">
    <property type="entry name" value="ARYLSULFATASE FAMILY MEMBER"/>
    <property type="match status" value="1"/>
</dbReference>
<evidence type="ECO:0000313" key="7">
    <source>
        <dbReference type="Proteomes" id="UP000008363"/>
    </source>
</evidence>
<sequence>MVDSNYRSTLPITPPRPPQATVMDVRHAETPAPIQPLRPPAGAPNVVMILLDDMGFGASSAFGGPCRMPVAERLAADGLRYTRFHTTALCSPTRASLLTGRNHHSAGMGVLTELASAFPGYTSSRPDSCATLPEMLRLNGYSTGCFGKYHQTPTWEMSRSGPFDRWPTGEGFEKFYGFMGGETDQYSPTLFEGTTPVDTPRRDGYHLSEDIAERAIADIRQQQTLSPDKPFFTYLSFGAVHAPHHAPASYVDAYRGDFDHGWDAQREQTLAKQKELGILPDDADLSARPDEIGAWDEQPENAQRLYARMMEAYAAMATHTDEQVGKVVDALDEIGQLDNTVILYILGDNGASGEGGPHGCLNEFATYNLEPASVEEMLEHIDEIGGPSLFNHYPVGWAHAMNTPYQWTKQIASHWGGTRNGMIVHWPAGIESSGENRHQFSHVNDVAATILEVAGLPEPTMVNGVAQKPLEGVSMVYSFDDAEAPERHTTQYFELFGNRGIYHQGWSACTMHDVPWELNGDSIAFADDEWELYAPGDHSQSRNLAAAEPERLQQLKNLFLIEGAKYNVFPLDDRKVARLHAPSVGRPQVMDGRTTLTLYPGMSHMNENVVPDTKNCSWRVSVEVEVGAADAGALVTQGSRFGGWALYLRDGVPAFHYSWIDVEHYEIVATDRLAPGRHTVGYDFSYDGGGVGKGGMGRLFVDDVCVGETVLAHTVPFIYHTTDGLDVGADNGTPISRSYGTPDGRFAGTIHRVVLETDTDKGDEPGAAEARLRAQLATQ</sequence>
<accession>K6V049</accession>
<dbReference type="InterPro" id="IPR050738">
    <property type="entry name" value="Sulfatase"/>
</dbReference>
<keyword evidence="4" id="KW-0106">Calcium</keyword>
<reference evidence="6 7" key="1">
    <citation type="submission" date="2012-08" db="EMBL/GenBank/DDBJ databases">
        <title>Whole genome shotgun sequence of Gordonia rhizosphera NBRC 16068.</title>
        <authorList>
            <person name="Takarada H."/>
            <person name="Isaki S."/>
            <person name="Hosoyama A."/>
            <person name="Tsuchikane K."/>
            <person name="Katsumata H."/>
            <person name="Baba S."/>
            <person name="Ohji S."/>
            <person name="Yamazaki S."/>
            <person name="Fujita N."/>
        </authorList>
    </citation>
    <scope>NUCLEOTIDE SEQUENCE [LARGE SCALE GENOMIC DNA]</scope>
    <source>
        <strain evidence="6 7">NBRC 16068</strain>
    </source>
</reference>
<protein>
    <submittedName>
        <fullName evidence="6">Putative arylsulfatase</fullName>
    </submittedName>
</protein>
<dbReference type="Pfam" id="PF00884">
    <property type="entry name" value="Sulfatase"/>
    <property type="match status" value="1"/>
</dbReference>
<dbReference type="STRING" id="1108045.GORHZ_053_00410"/>
<name>K6V049_9ACTN</name>
<dbReference type="Gene3D" id="3.40.720.10">
    <property type="entry name" value="Alkaline Phosphatase, subunit A"/>
    <property type="match status" value="1"/>
</dbReference>
<organism evidence="6 7">
    <name type="scientific">Gordonia rhizosphera NBRC 16068</name>
    <dbReference type="NCBI Taxonomy" id="1108045"/>
    <lineage>
        <taxon>Bacteria</taxon>
        <taxon>Bacillati</taxon>
        <taxon>Actinomycetota</taxon>
        <taxon>Actinomycetes</taxon>
        <taxon>Mycobacteriales</taxon>
        <taxon>Gordoniaceae</taxon>
        <taxon>Gordonia</taxon>
    </lineage>
</organism>
<evidence type="ECO:0000256" key="3">
    <source>
        <dbReference type="ARBA" id="ARBA00022801"/>
    </source>
</evidence>
<dbReference type="AlphaFoldDB" id="K6V049"/>
<dbReference type="InterPro" id="IPR017850">
    <property type="entry name" value="Alkaline_phosphatase_core_sf"/>
</dbReference>
<dbReference type="PROSITE" id="PS00523">
    <property type="entry name" value="SULFATASE_1"/>
    <property type="match status" value="1"/>
</dbReference>
<dbReference type="InterPro" id="IPR000917">
    <property type="entry name" value="Sulfatase_N"/>
</dbReference>
<dbReference type="Proteomes" id="UP000008363">
    <property type="component" value="Unassembled WGS sequence"/>
</dbReference>
<keyword evidence="2" id="KW-0479">Metal-binding</keyword>
<feature type="domain" description="Sulfatase N-terminal" evidence="5">
    <location>
        <begin position="44"/>
        <end position="455"/>
    </location>
</feature>
<dbReference type="GO" id="GO:0016787">
    <property type="term" value="F:hydrolase activity"/>
    <property type="evidence" value="ECO:0007669"/>
    <property type="project" value="UniProtKB-KW"/>
</dbReference>
<dbReference type="EMBL" id="BAHC01000053">
    <property type="protein sequence ID" value="GAB89188.1"/>
    <property type="molecule type" value="Genomic_DNA"/>
</dbReference>
<dbReference type="RefSeq" id="WP_006331133.1">
    <property type="nucleotide sequence ID" value="NZ_BAHC01000053.1"/>
</dbReference>
<proteinExistence type="inferred from homology"/>
<gene>
    <name evidence="6" type="ORF">GORHZ_053_00410</name>
</gene>
<dbReference type="OrthoDB" id="9777306at2"/>
<dbReference type="InterPro" id="IPR024607">
    <property type="entry name" value="Sulfatase_CS"/>
</dbReference>
<keyword evidence="7" id="KW-1185">Reference proteome</keyword>
<dbReference type="PANTHER" id="PTHR42693:SF43">
    <property type="entry name" value="BLL2667 PROTEIN"/>
    <property type="match status" value="1"/>
</dbReference>
<evidence type="ECO:0000256" key="4">
    <source>
        <dbReference type="ARBA" id="ARBA00022837"/>
    </source>
</evidence>
<keyword evidence="3" id="KW-0378">Hydrolase</keyword>